<reference evidence="4" key="1">
    <citation type="submission" date="2018-05" db="EMBL/GenBank/DDBJ databases">
        <title>Complete Genome Sequence of Methylobacterium sp. 17SD2-17.</title>
        <authorList>
            <person name="Srinivasan S."/>
        </authorList>
    </citation>
    <scope>NUCLEOTIDE SEQUENCE [LARGE SCALE GENOMIC DNA]</scope>
    <source>
        <strain evidence="4">17SD2-17</strain>
    </source>
</reference>
<accession>A0A2U8W6C5</accession>
<dbReference type="AlphaFoldDB" id="A0A2U8W6C5"/>
<evidence type="ECO:0000259" key="2">
    <source>
        <dbReference type="Pfam" id="PF21834"/>
    </source>
</evidence>
<feature type="coiled-coil region" evidence="1">
    <location>
        <begin position="92"/>
        <end position="119"/>
    </location>
</feature>
<dbReference type="KEGG" id="mets:DK389_15620"/>
<dbReference type="Pfam" id="PF21834">
    <property type="entry name" value="DUF6894"/>
    <property type="match status" value="1"/>
</dbReference>
<name>A0A2U8W6C5_9HYPH</name>
<organism evidence="3 4">
    <name type="scientific">Methylobacterium durans</name>
    <dbReference type="NCBI Taxonomy" id="2202825"/>
    <lineage>
        <taxon>Bacteria</taxon>
        <taxon>Pseudomonadati</taxon>
        <taxon>Pseudomonadota</taxon>
        <taxon>Alphaproteobacteria</taxon>
        <taxon>Hyphomicrobiales</taxon>
        <taxon>Methylobacteriaceae</taxon>
        <taxon>Methylobacterium</taxon>
    </lineage>
</organism>
<dbReference type="RefSeq" id="WP_109890909.1">
    <property type="nucleotide sequence ID" value="NZ_CP029550.1"/>
</dbReference>
<dbReference type="Proteomes" id="UP000245926">
    <property type="component" value="Chromosome"/>
</dbReference>
<protein>
    <recommendedName>
        <fullName evidence="2">DUF6894 domain-containing protein</fullName>
    </recommendedName>
</protein>
<evidence type="ECO:0000313" key="3">
    <source>
        <dbReference type="EMBL" id="AWN41674.1"/>
    </source>
</evidence>
<dbReference type="InterPro" id="IPR054189">
    <property type="entry name" value="DUF6894"/>
</dbReference>
<dbReference type="EMBL" id="CP029550">
    <property type="protein sequence ID" value="AWN41674.1"/>
    <property type="molecule type" value="Genomic_DNA"/>
</dbReference>
<keyword evidence="4" id="KW-1185">Reference proteome</keyword>
<dbReference type="OrthoDB" id="7999639at2"/>
<evidence type="ECO:0000256" key="1">
    <source>
        <dbReference type="SAM" id="Coils"/>
    </source>
</evidence>
<feature type="domain" description="DUF6894" evidence="2">
    <location>
        <begin position="3"/>
        <end position="75"/>
    </location>
</feature>
<proteinExistence type="predicted"/>
<sequence length="143" mass="16014">MPHYYFHLRTPDELEWDNEGVSFGSLDDAYLDVCHAISRIASDLIQSGGQRARILRYAFEIADVGGGLLMDVPFSEVLDEDPERFRHAPARHGSAEAEIARTRRLIAALNEQRAALAATLCVTQELLDRLRGRDGRARPTPRA</sequence>
<evidence type="ECO:0000313" key="4">
    <source>
        <dbReference type="Proteomes" id="UP000245926"/>
    </source>
</evidence>
<gene>
    <name evidence="3" type="ORF">DK389_15620</name>
</gene>
<keyword evidence="1" id="KW-0175">Coiled coil</keyword>